<evidence type="ECO:0000256" key="1">
    <source>
        <dbReference type="ARBA" id="ARBA00006739"/>
    </source>
</evidence>
<evidence type="ECO:0000313" key="5">
    <source>
        <dbReference type="EMBL" id="HJB97049.1"/>
    </source>
</evidence>
<dbReference type="GO" id="GO:0016757">
    <property type="term" value="F:glycosyltransferase activity"/>
    <property type="evidence" value="ECO:0007669"/>
    <property type="project" value="UniProtKB-KW"/>
</dbReference>
<evidence type="ECO:0000256" key="2">
    <source>
        <dbReference type="ARBA" id="ARBA00022676"/>
    </source>
</evidence>
<feature type="transmembrane region" description="Helical" evidence="4">
    <location>
        <begin position="307"/>
        <end position="328"/>
    </location>
</feature>
<comment type="similarity">
    <text evidence="1">Belongs to the glycosyltransferase 2 family.</text>
</comment>
<dbReference type="AlphaFoldDB" id="A0A9D2SE19"/>
<dbReference type="Proteomes" id="UP000826793">
    <property type="component" value="Unassembled WGS sequence"/>
</dbReference>
<feature type="transmembrane region" description="Helical" evidence="4">
    <location>
        <begin position="6"/>
        <end position="31"/>
    </location>
</feature>
<proteinExistence type="inferred from homology"/>
<dbReference type="Gene3D" id="3.90.550.10">
    <property type="entry name" value="Spore Coat Polysaccharide Biosynthesis Protein SpsA, Chain A"/>
    <property type="match status" value="1"/>
</dbReference>
<feature type="transmembrane region" description="Helical" evidence="4">
    <location>
        <begin position="372"/>
        <end position="395"/>
    </location>
</feature>
<evidence type="ECO:0000256" key="3">
    <source>
        <dbReference type="ARBA" id="ARBA00022679"/>
    </source>
</evidence>
<dbReference type="PANTHER" id="PTHR43630">
    <property type="entry name" value="POLY-BETA-1,6-N-ACETYL-D-GLUCOSAMINE SYNTHASE"/>
    <property type="match status" value="1"/>
</dbReference>
<feature type="transmembrane region" description="Helical" evidence="4">
    <location>
        <begin position="334"/>
        <end position="360"/>
    </location>
</feature>
<protein>
    <submittedName>
        <fullName evidence="5">Glycosyltransferase</fullName>
        <ecNumber evidence="5">2.4.-.-</ecNumber>
    </submittedName>
</protein>
<dbReference type="PANTHER" id="PTHR43630:SF1">
    <property type="entry name" value="POLY-BETA-1,6-N-ACETYL-D-GLUCOSAMINE SYNTHASE"/>
    <property type="match status" value="1"/>
</dbReference>
<keyword evidence="4" id="KW-0812">Transmembrane</keyword>
<evidence type="ECO:0000256" key="4">
    <source>
        <dbReference type="SAM" id="Phobius"/>
    </source>
</evidence>
<comment type="caution">
    <text evidence="5">The sequence shown here is derived from an EMBL/GenBank/DDBJ whole genome shotgun (WGS) entry which is preliminary data.</text>
</comment>
<keyword evidence="3 5" id="KW-0808">Transferase</keyword>
<keyword evidence="4" id="KW-0472">Membrane</keyword>
<dbReference type="CDD" id="cd06438">
    <property type="entry name" value="EpsO_like"/>
    <property type="match status" value="1"/>
</dbReference>
<keyword evidence="4" id="KW-1133">Transmembrane helix</keyword>
<organism evidence="5 6">
    <name type="scientific">Candidatus Acutalibacter pullicola</name>
    <dbReference type="NCBI Taxonomy" id="2838417"/>
    <lineage>
        <taxon>Bacteria</taxon>
        <taxon>Bacillati</taxon>
        <taxon>Bacillota</taxon>
        <taxon>Clostridia</taxon>
        <taxon>Eubacteriales</taxon>
        <taxon>Acutalibacteraceae</taxon>
        <taxon>Acutalibacter</taxon>
    </lineage>
</organism>
<accession>A0A9D2SE19</accession>
<sequence>MKTLSAINFILAALFVACYLYQAIFAGVRLLRKKRVFTARKLCRYGVLIAARNESAVIAQLIESIRGQDYPAELVDIYVVADNCTDDTAAIAAAHGARVFQRQNKVQVGKGFALAFLLEKIREEYPQEHYDGYFVFDADNLLDPRYITEMNKVFSNGNRVVTGYRNTKNFGDNWITAGYGIWFLRESEYLNRPRDYLGTSCAVSGTGFLFSQELLDELGGWEYFLLTEDLEFTADLAARGVKIAYCHDAIVYDEQPTSFKQSIVQRSRWVKGYLQVVAKRGGSMVKTLVADGSFACYDMLMCTIPAVVLTVSSIVLNGAMFVVGITSARQEMGIFFASVLASMANSYITMYVMGLLTLLTEGKRIYCSRKKLVRYSFTFPFFVFTFGIAMLAAVFGNIEWKPIQHSVALSIGDMGSVSPQDLRKIRKNRKL</sequence>
<dbReference type="PROSITE" id="PS51257">
    <property type="entry name" value="PROKAR_LIPOPROTEIN"/>
    <property type="match status" value="1"/>
</dbReference>
<dbReference type="InterPro" id="IPR029044">
    <property type="entry name" value="Nucleotide-diphossugar_trans"/>
</dbReference>
<dbReference type="SUPFAM" id="SSF53448">
    <property type="entry name" value="Nucleotide-diphospho-sugar transferases"/>
    <property type="match status" value="1"/>
</dbReference>
<dbReference type="EMBL" id="DWXG01000004">
    <property type="protein sequence ID" value="HJB97049.1"/>
    <property type="molecule type" value="Genomic_DNA"/>
</dbReference>
<gene>
    <name evidence="5" type="ORF">H9710_00520</name>
</gene>
<keyword evidence="2 5" id="KW-0328">Glycosyltransferase</keyword>
<name>A0A9D2SE19_9FIRM</name>
<evidence type="ECO:0000313" key="6">
    <source>
        <dbReference type="Proteomes" id="UP000826793"/>
    </source>
</evidence>
<reference evidence="5" key="1">
    <citation type="journal article" date="2021" name="PeerJ">
        <title>Extensive microbial diversity within the chicken gut microbiome revealed by metagenomics and culture.</title>
        <authorList>
            <person name="Gilroy R."/>
            <person name="Ravi A."/>
            <person name="Getino M."/>
            <person name="Pursley I."/>
            <person name="Horton D.L."/>
            <person name="Alikhan N.F."/>
            <person name="Baker D."/>
            <person name="Gharbi K."/>
            <person name="Hall N."/>
            <person name="Watson M."/>
            <person name="Adriaenssens E.M."/>
            <person name="Foster-Nyarko E."/>
            <person name="Jarju S."/>
            <person name="Secka A."/>
            <person name="Antonio M."/>
            <person name="Oren A."/>
            <person name="Chaudhuri R.R."/>
            <person name="La Ragione R."/>
            <person name="Hildebrand F."/>
            <person name="Pallen M.J."/>
        </authorList>
    </citation>
    <scope>NUCLEOTIDE SEQUENCE</scope>
    <source>
        <strain evidence="5">CHK185-1770</strain>
    </source>
</reference>
<dbReference type="Pfam" id="PF13641">
    <property type="entry name" value="Glyco_tranf_2_3"/>
    <property type="match status" value="1"/>
</dbReference>
<dbReference type="EC" id="2.4.-.-" evidence="5"/>
<reference evidence="5" key="2">
    <citation type="submission" date="2021-04" db="EMBL/GenBank/DDBJ databases">
        <authorList>
            <person name="Gilroy R."/>
        </authorList>
    </citation>
    <scope>NUCLEOTIDE SEQUENCE</scope>
    <source>
        <strain evidence="5">CHK185-1770</strain>
    </source>
</reference>